<dbReference type="PANTHER" id="PTHR46605:SF1">
    <property type="entry name" value="DEATH DOMAIN-CONTAINING MEMBRANE PROTEIN NRADD"/>
    <property type="match status" value="1"/>
</dbReference>
<keyword evidence="7 13" id="KW-1133">Transmembrane helix</keyword>
<dbReference type="Gene3D" id="6.10.250.1780">
    <property type="match status" value="1"/>
</dbReference>
<name>A0ABD1KS76_9TELE</name>
<feature type="transmembrane region" description="Helical" evidence="13">
    <location>
        <begin position="252"/>
        <end position="272"/>
    </location>
</feature>
<organism evidence="16 17">
    <name type="scientific">Coilia grayii</name>
    <name type="common">Gray's grenadier anchovy</name>
    <dbReference type="NCBI Taxonomy" id="363190"/>
    <lineage>
        <taxon>Eukaryota</taxon>
        <taxon>Metazoa</taxon>
        <taxon>Chordata</taxon>
        <taxon>Craniata</taxon>
        <taxon>Vertebrata</taxon>
        <taxon>Euteleostomi</taxon>
        <taxon>Actinopterygii</taxon>
        <taxon>Neopterygii</taxon>
        <taxon>Teleostei</taxon>
        <taxon>Clupei</taxon>
        <taxon>Clupeiformes</taxon>
        <taxon>Clupeoidei</taxon>
        <taxon>Engraulidae</taxon>
        <taxon>Coilinae</taxon>
        <taxon>Coilia</taxon>
    </lineage>
</organism>
<accession>A0ABD1KS76</accession>
<feature type="disulfide bond" evidence="11">
    <location>
        <begin position="174"/>
        <end position="187"/>
    </location>
</feature>
<evidence type="ECO:0000256" key="11">
    <source>
        <dbReference type="PROSITE-ProRule" id="PRU00206"/>
    </source>
</evidence>
<dbReference type="CDD" id="cd08311">
    <property type="entry name" value="Death_p75NR"/>
    <property type="match status" value="1"/>
</dbReference>
<keyword evidence="3 13" id="KW-0812">Transmembrane</keyword>
<dbReference type="PROSITE" id="PS00652">
    <property type="entry name" value="TNFR_NGFR_1"/>
    <property type="match status" value="1"/>
</dbReference>
<comment type="caution">
    <text evidence="16">The sequence shown here is derived from an EMBL/GenBank/DDBJ whole genome shotgun (WGS) entry which is preliminary data.</text>
</comment>
<dbReference type="SMART" id="SM00208">
    <property type="entry name" value="TNFR"/>
    <property type="match status" value="4"/>
</dbReference>
<evidence type="ECO:0000259" key="15">
    <source>
        <dbReference type="PROSITE" id="PS50050"/>
    </source>
</evidence>
<feature type="domain" description="TNFR-Cys" evidence="15">
    <location>
        <begin position="71"/>
        <end position="109"/>
    </location>
</feature>
<keyword evidence="10" id="KW-0325">Glycoprotein</keyword>
<keyword evidence="8 13" id="KW-0472">Membrane</keyword>
<feature type="disulfide bond" evidence="11">
    <location>
        <begin position="72"/>
        <end position="87"/>
    </location>
</feature>
<feature type="disulfide bond" evidence="11">
    <location>
        <begin position="131"/>
        <end position="144"/>
    </location>
</feature>
<dbReference type="SUPFAM" id="SSF57586">
    <property type="entry name" value="TNF receptor-like"/>
    <property type="match status" value="2"/>
</dbReference>
<keyword evidence="4" id="KW-0053">Apoptosis</keyword>
<dbReference type="Gene3D" id="2.10.50.10">
    <property type="entry name" value="Tumor Necrosis Factor Receptor, subunit A, domain 2"/>
    <property type="match status" value="2"/>
</dbReference>
<sequence>MFLMQLALVVVKAGIVMHIALTCLCVFASQVVVGDICASQRYTEAGECCKVCPAGTRVLVECGKENTQCEPCQEGVTFSSSEDSAQCQPCSKCPRKMLAACTLTQNTQCDCGTSHYLWREEGDSKSLCVPCSTCPRGSGVARACGPHGNTVCEECPAGQAFSEEPRTYKPCTPCTQCQANEVELRACKPNADAICMDKQLHFNTRPVGSDGARDPLRRPSGAAEDQETSPKPPQSSVPRLTPHEEEGGSSNILVYVSVLAAVVLGLLLYVAYKCWRSCQQKQALGKARAAELNNAPEGEKLHSDSGVFLDSQSLQDTQPSKGSKRDSKQDNRMYVNLPPHRKEEVERALAEGGSIGRGGWRALADALGYEQERTDLFGHGEDPVHTLLSDWAQQEGSTLGLLCSALTRIDRPDVATLLVSPTQGVSVV</sequence>
<feature type="region of interest" description="Disordered" evidence="12">
    <location>
        <begin position="206"/>
        <end position="246"/>
    </location>
</feature>
<keyword evidence="17" id="KW-1185">Reference proteome</keyword>
<dbReference type="GO" id="GO:0006915">
    <property type="term" value="P:apoptotic process"/>
    <property type="evidence" value="ECO:0007669"/>
    <property type="project" value="UniProtKB-KW"/>
</dbReference>
<evidence type="ECO:0000256" key="12">
    <source>
        <dbReference type="SAM" id="MobiDB-lite"/>
    </source>
</evidence>
<evidence type="ECO:0000256" key="9">
    <source>
        <dbReference type="ARBA" id="ARBA00023157"/>
    </source>
</evidence>
<feature type="domain" description="TNFR-Cys" evidence="15">
    <location>
        <begin position="110"/>
        <end position="152"/>
    </location>
</feature>
<dbReference type="EMBL" id="JBHFQA010000003">
    <property type="protein sequence ID" value="KAL2102019.1"/>
    <property type="molecule type" value="Genomic_DNA"/>
</dbReference>
<feature type="compositionally biased region" description="Polar residues" evidence="12">
    <location>
        <begin position="310"/>
        <end position="321"/>
    </location>
</feature>
<dbReference type="GO" id="GO:0005886">
    <property type="term" value="C:plasma membrane"/>
    <property type="evidence" value="ECO:0007669"/>
    <property type="project" value="UniProtKB-SubCell"/>
</dbReference>
<evidence type="ECO:0000256" key="6">
    <source>
        <dbReference type="ARBA" id="ARBA00022737"/>
    </source>
</evidence>
<keyword evidence="2" id="KW-1003">Cell membrane</keyword>
<evidence type="ECO:0000313" key="16">
    <source>
        <dbReference type="EMBL" id="KAL2102019.1"/>
    </source>
</evidence>
<evidence type="ECO:0000256" key="3">
    <source>
        <dbReference type="ARBA" id="ARBA00022692"/>
    </source>
</evidence>
<reference evidence="16 17" key="1">
    <citation type="submission" date="2024-09" db="EMBL/GenBank/DDBJ databases">
        <title>A chromosome-level genome assembly of Gray's grenadier anchovy, Coilia grayii.</title>
        <authorList>
            <person name="Fu Z."/>
        </authorList>
    </citation>
    <scope>NUCLEOTIDE SEQUENCE [LARGE SCALE GENOMIC DNA]</scope>
    <source>
        <strain evidence="16">G4</strain>
        <tissue evidence="16">Muscle</tissue>
    </source>
</reference>
<proteinExistence type="predicted"/>
<feature type="region of interest" description="Disordered" evidence="12">
    <location>
        <begin position="310"/>
        <end position="335"/>
    </location>
</feature>
<dbReference type="InterPro" id="IPR011029">
    <property type="entry name" value="DEATH-like_dom_sf"/>
</dbReference>
<dbReference type="Pfam" id="PF18422">
    <property type="entry name" value="TNFR_16_TM"/>
    <property type="match status" value="1"/>
</dbReference>
<dbReference type="InterPro" id="IPR052302">
    <property type="entry name" value="Neurotrophin_rcpt-DD"/>
</dbReference>
<dbReference type="PANTHER" id="PTHR46605">
    <property type="entry name" value="TUMOR NECROSIS FACTOR RECEPTOR"/>
    <property type="match status" value="1"/>
</dbReference>
<dbReference type="Pfam" id="PF00531">
    <property type="entry name" value="Death"/>
    <property type="match status" value="1"/>
</dbReference>
<dbReference type="AlphaFoldDB" id="A0ABD1KS76"/>
<evidence type="ECO:0000256" key="5">
    <source>
        <dbReference type="ARBA" id="ARBA00022729"/>
    </source>
</evidence>
<gene>
    <name evidence="16" type="ORF">ACEWY4_003780</name>
</gene>
<dbReference type="Gene3D" id="1.10.533.10">
    <property type="entry name" value="Death Domain, Fas"/>
    <property type="match status" value="1"/>
</dbReference>
<feature type="repeat" description="TNFR-Cys" evidence="11">
    <location>
        <begin position="110"/>
        <end position="152"/>
    </location>
</feature>
<evidence type="ECO:0000259" key="14">
    <source>
        <dbReference type="PROSITE" id="PS50017"/>
    </source>
</evidence>
<evidence type="ECO:0000256" key="8">
    <source>
        <dbReference type="ARBA" id="ARBA00023136"/>
    </source>
</evidence>
<keyword evidence="5" id="KW-0732">Signal</keyword>
<evidence type="ECO:0000256" key="2">
    <source>
        <dbReference type="ARBA" id="ARBA00022475"/>
    </source>
</evidence>
<evidence type="ECO:0000256" key="7">
    <source>
        <dbReference type="ARBA" id="ARBA00022989"/>
    </source>
</evidence>
<keyword evidence="9 11" id="KW-1015">Disulfide bond</keyword>
<feature type="disulfide bond" evidence="11">
    <location>
        <begin position="177"/>
        <end position="195"/>
    </location>
</feature>
<feature type="disulfide bond" evidence="11">
    <location>
        <begin position="134"/>
        <end position="152"/>
    </location>
</feature>
<evidence type="ECO:0000313" key="17">
    <source>
        <dbReference type="Proteomes" id="UP001591681"/>
    </source>
</evidence>
<dbReference type="Proteomes" id="UP001591681">
    <property type="component" value="Unassembled WGS sequence"/>
</dbReference>
<dbReference type="SMART" id="SM00005">
    <property type="entry name" value="DEATH"/>
    <property type="match status" value="1"/>
</dbReference>
<comment type="subcellular location">
    <subcellularLocation>
        <location evidence="1">Cell membrane</location>
        <topology evidence="1">Single-pass membrane protein</topology>
    </subcellularLocation>
</comment>
<evidence type="ECO:0008006" key="18">
    <source>
        <dbReference type="Google" id="ProtNLM"/>
    </source>
</evidence>
<evidence type="ECO:0000256" key="10">
    <source>
        <dbReference type="ARBA" id="ARBA00023180"/>
    </source>
</evidence>
<protein>
    <recommendedName>
        <fullName evidence="18">Tumor necrosis factor receptor superfamily member 16-like</fullName>
    </recommendedName>
</protein>
<feature type="repeat" description="TNFR-Cys" evidence="11">
    <location>
        <begin position="154"/>
        <end position="195"/>
    </location>
</feature>
<dbReference type="InterPro" id="IPR041448">
    <property type="entry name" value="TNFR16_TM"/>
</dbReference>
<dbReference type="SUPFAM" id="SSF47986">
    <property type="entry name" value="DEATH domain"/>
    <property type="match status" value="1"/>
</dbReference>
<dbReference type="Pfam" id="PF00020">
    <property type="entry name" value="TNFR_c6"/>
    <property type="match status" value="3"/>
</dbReference>
<evidence type="ECO:0000256" key="13">
    <source>
        <dbReference type="SAM" id="Phobius"/>
    </source>
</evidence>
<feature type="domain" description="Death" evidence="14">
    <location>
        <begin position="360"/>
        <end position="422"/>
    </location>
</feature>
<evidence type="ECO:0000256" key="1">
    <source>
        <dbReference type="ARBA" id="ARBA00004162"/>
    </source>
</evidence>
<feature type="domain" description="TNFR-Cys" evidence="15">
    <location>
        <begin position="154"/>
        <end position="195"/>
    </location>
</feature>
<dbReference type="InterPro" id="IPR001368">
    <property type="entry name" value="TNFR/NGFR_Cys_rich_reg"/>
</dbReference>
<dbReference type="PROSITE" id="PS50050">
    <property type="entry name" value="TNFR_NGFR_2"/>
    <property type="match status" value="3"/>
</dbReference>
<evidence type="ECO:0000256" key="4">
    <source>
        <dbReference type="ARBA" id="ARBA00022703"/>
    </source>
</evidence>
<comment type="caution">
    <text evidence="11">Lacks conserved residue(s) required for the propagation of feature annotation.</text>
</comment>
<keyword evidence="6" id="KW-0677">Repeat</keyword>
<dbReference type="InterPro" id="IPR000488">
    <property type="entry name" value="Death_dom"/>
</dbReference>
<feature type="repeat" description="TNFR-Cys" evidence="11">
    <location>
        <begin position="71"/>
        <end position="109"/>
    </location>
</feature>
<dbReference type="PROSITE" id="PS50017">
    <property type="entry name" value="DEATH_DOMAIN"/>
    <property type="match status" value="1"/>
</dbReference>